<dbReference type="RefSeq" id="XP_003655406.1">
    <property type="nucleotide sequence ID" value="XM_003655358.1"/>
</dbReference>
<organism evidence="1 2">
    <name type="scientific">Thermothielavioides terrestris (strain ATCC 38088 / NRRL 8126)</name>
    <name type="common">Thielavia terrestris</name>
    <dbReference type="NCBI Taxonomy" id="578455"/>
    <lineage>
        <taxon>Eukaryota</taxon>
        <taxon>Fungi</taxon>
        <taxon>Dikarya</taxon>
        <taxon>Ascomycota</taxon>
        <taxon>Pezizomycotina</taxon>
        <taxon>Sordariomycetes</taxon>
        <taxon>Sordariomycetidae</taxon>
        <taxon>Sordariales</taxon>
        <taxon>Chaetomiaceae</taxon>
        <taxon>Thermothielavioides</taxon>
        <taxon>Thermothielavioides terrestris</taxon>
    </lineage>
</organism>
<keyword evidence="2" id="KW-1185">Reference proteome</keyword>
<dbReference type="AlphaFoldDB" id="G2RB99"/>
<reference evidence="1 2" key="1">
    <citation type="journal article" date="2011" name="Nat. Biotechnol.">
        <title>Comparative genomic analysis of the thermophilic biomass-degrading fungi Myceliophthora thermophila and Thielavia terrestris.</title>
        <authorList>
            <person name="Berka R.M."/>
            <person name="Grigoriev I.V."/>
            <person name="Otillar R."/>
            <person name="Salamov A."/>
            <person name="Grimwood J."/>
            <person name="Reid I."/>
            <person name="Ishmael N."/>
            <person name="John T."/>
            <person name="Darmond C."/>
            <person name="Moisan M.-C."/>
            <person name="Henrissat B."/>
            <person name="Coutinho P.M."/>
            <person name="Lombard V."/>
            <person name="Natvig D.O."/>
            <person name="Lindquist E."/>
            <person name="Schmutz J."/>
            <person name="Lucas S."/>
            <person name="Harris P."/>
            <person name="Powlowski J."/>
            <person name="Bellemare A."/>
            <person name="Taylor D."/>
            <person name="Butler G."/>
            <person name="de Vries R.P."/>
            <person name="Allijn I.E."/>
            <person name="van den Brink J."/>
            <person name="Ushinsky S."/>
            <person name="Storms R."/>
            <person name="Powell A.J."/>
            <person name="Paulsen I.T."/>
            <person name="Elbourne L.D.H."/>
            <person name="Baker S.E."/>
            <person name="Magnuson J."/>
            <person name="LaBoissiere S."/>
            <person name="Clutterbuck A.J."/>
            <person name="Martinez D."/>
            <person name="Wogulis M."/>
            <person name="de Leon A.L."/>
            <person name="Rey M.W."/>
            <person name="Tsang A."/>
        </authorList>
    </citation>
    <scope>NUCLEOTIDE SEQUENCE [LARGE SCALE GENOMIC DNA]</scope>
    <source>
        <strain evidence="2">ATCC 38088 / NRRL 8126</strain>
    </source>
</reference>
<dbReference type="KEGG" id="ttt:THITE_2090579"/>
<accession>G2RB99</accession>
<dbReference type="HOGENOM" id="CLU_2361204_0_0_1"/>
<gene>
    <name evidence="1" type="ORF">THITE_2090579</name>
</gene>
<dbReference type="GeneID" id="11524600"/>
<evidence type="ECO:0000313" key="2">
    <source>
        <dbReference type="Proteomes" id="UP000008181"/>
    </source>
</evidence>
<protein>
    <submittedName>
        <fullName evidence="1">Uncharacterized protein</fullName>
    </submittedName>
</protein>
<dbReference type="EMBL" id="CP003012">
    <property type="protein sequence ID" value="AEO69070.1"/>
    <property type="molecule type" value="Genomic_DNA"/>
</dbReference>
<evidence type="ECO:0000313" key="1">
    <source>
        <dbReference type="EMBL" id="AEO69070.1"/>
    </source>
</evidence>
<name>G2RB99_THETT</name>
<proteinExistence type="predicted"/>
<dbReference type="Proteomes" id="UP000008181">
    <property type="component" value="Chromosome 4"/>
</dbReference>
<sequence>MEIGDRIQVHTYAYPPELHKHTLTVYHQRLPLGALLLGCIIRPTSSRPLLAAAVAAEAGYGYCSMTLTRGSAALGYRWEDLAADYSASPAVDGPDC</sequence>